<keyword evidence="10 16" id="KW-0862">Zinc</keyword>
<dbReference type="Gene3D" id="1.20.58.760">
    <property type="entry name" value="Peptidase M41"/>
    <property type="match status" value="1"/>
</dbReference>
<dbReference type="Gene3D" id="1.10.8.60">
    <property type="match status" value="1"/>
</dbReference>
<evidence type="ECO:0000256" key="16">
    <source>
        <dbReference type="HAMAP-Rule" id="MF_01458"/>
    </source>
</evidence>
<keyword evidence="6 16" id="KW-0812">Transmembrane</keyword>
<dbReference type="InterPro" id="IPR027417">
    <property type="entry name" value="P-loop_NTPase"/>
</dbReference>
<evidence type="ECO:0000313" key="20">
    <source>
        <dbReference type="EMBL" id="AKU91609.1"/>
    </source>
</evidence>
<dbReference type="OrthoDB" id="9809379at2"/>
<comment type="similarity">
    <text evidence="15 16">In the central section; belongs to the AAA ATPase family.</text>
</comment>
<evidence type="ECO:0000256" key="13">
    <source>
        <dbReference type="ARBA" id="ARBA00023049"/>
    </source>
</evidence>
<gene>
    <name evidence="16" type="primary">ftsH</name>
    <name evidence="20" type="ORF">AKJ08_1996</name>
</gene>
<evidence type="ECO:0000256" key="2">
    <source>
        <dbReference type="ARBA" id="ARBA00010044"/>
    </source>
</evidence>
<dbReference type="InterPro" id="IPR003593">
    <property type="entry name" value="AAA+_ATPase"/>
</dbReference>
<feature type="binding site" evidence="16">
    <location>
        <position position="458"/>
    </location>
    <ligand>
        <name>Zn(2+)</name>
        <dbReference type="ChEBI" id="CHEBI:29105"/>
        <note>catalytic</note>
    </ligand>
</feature>
<dbReference type="PROSITE" id="PS00674">
    <property type="entry name" value="AAA"/>
    <property type="match status" value="1"/>
</dbReference>
<evidence type="ECO:0000256" key="12">
    <source>
        <dbReference type="ARBA" id="ARBA00022989"/>
    </source>
</evidence>
<dbReference type="PANTHER" id="PTHR23076:SF97">
    <property type="entry name" value="ATP-DEPENDENT ZINC METALLOPROTEASE YME1L1"/>
    <property type="match status" value="1"/>
</dbReference>
<dbReference type="InterPro" id="IPR000642">
    <property type="entry name" value="Peptidase_M41"/>
</dbReference>
<feature type="transmembrane region" description="Helical" evidence="16">
    <location>
        <begin position="27"/>
        <end position="48"/>
    </location>
</feature>
<dbReference type="Gene3D" id="3.40.50.300">
    <property type="entry name" value="P-loop containing nucleotide triphosphate hydrolases"/>
    <property type="match status" value="1"/>
</dbReference>
<dbReference type="Pfam" id="PF00004">
    <property type="entry name" value="AAA"/>
    <property type="match status" value="1"/>
</dbReference>
<dbReference type="Pfam" id="PF17862">
    <property type="entry name" value="AAA_lid_3"/>
    <property type="match status" value="1"/>
</dbReference>
<dbReference type="Pfam" id="PF06480">
    <property type="entry name" value="FtsH_ext"/>
    <property type="match status" value="1"/>
</dbReference>
<dbReference type="InterPro" id="IPR005936">
    <property type="entry name" value="FtsH"/>
</dbReference>
<feature type="binding site" evidence="16">
    <location>
        <position position="535"/>
    </location>
    <ligand>
        <name>Zn(2+)</name>
        <dbReference type="ChEBI" id="CHEBI:29105"/>
        <note>catalytic</note>
    </ligand>
</feature>
<dbReference type="SUPFAM" id="SSF140990">
    <property type="entry name" value="FtsH protease domain-like"/>
    <property type="match status" value="1"/>
</dbReference>
<evidence type="ECO:0000256" key="17">
    <source>
        <dbReference type="RuleBase" id="RU003651"/>
    </source>
</evidence>
<proteinExistence type="inferred from homology"/>
<evidence type="ECO:0000313" key="21">
    <source>
        <dbReference type="Proteomes" id="UP000055590"/>
    </source>
</evidence>
<dbReference type="GO" id="GO:0030163">
    <property type="term" value="P:protein catabolic process"/>
    <property type="evidence" value="ECO:0007669"/>
    <property type="project" value="UniProtKB-UniRule"/>
</dbReference>
<keyword evidence="4" id="KW-0997">Cell inner membrane</keyword>
<dbReference type="GO" id="GO:0006508">
    <property type="term" value="P:proteolysis"/>
    <property type="evidence" value="ECO:0007669"/>
    <property type="project" value="UniProtKB-KW"/>
</dbReference>
<evidence type="ECO:0000256" key="7">
    <source>
        <dbReference type="ARBA" id="ARBA00022723"/>
    </source>
</evidence>
<protein>
    <recommendedName>
        <fullName evidence="16">ATP-dependent zinc metalloprotease FtsH</fullName>
        <ecNumber evidence="16">3.4.24.-</ecNumber>
    </recommendedName>
</protein>
<feature type="binding site" evidence="16">
    <location>
        <position position="462"/>
    </location>
    <ligand>
        <name>Zn(2+)</name>
        <dbReference type="ChEBI" id="CHEBI:29105"/>
        <note>catalytic</note>
    </ligand>
</feature>
<dbReference type="AlphaFoldDB" id="A0A0K1PER1"/>
<dbReference type="GO" id="GO:0005524">
    <property type="term" value="F:ATP binding"/>
    <property type="evidence" value="ECO:0007669"/>
    <property type="project" value="UniProtKB-UniRule"/>
</dbReference>
<feature type="binding site" evidence="16">
    <location>
        <begin position="237"/>
        <end position="244"/>
    </location>
    <ligand>
        <name>ATP</name>
        <dbReference type="ChEBI" id="CHEBI:30616"/>
    </ligand>
</feature>
<dbReference type="GO" id="GO:0051301">
    <property type="term" value="P:cell division"/>
    <property type="evidence" value="ECO:0007669"/>
    <property type="project" value="UniProtKB-KW"/>
</dbReference>
<feature type="region of interest" description="Disordered" evidence="18">
    <location>
        <begin position="648"/>
        <end position="672"/>
    </location>
</feature>
<dbReference type="HAMAP" id="MF_01458">
    <property type="entry name" value="FtsH"/>
    <property type="match status" value="1"/>
</dbReference>
<dbReference type="Proteomes" id="UP000055590">
    <property type="component" value="Chromosome"/>
</dbReference>
<keyword evidence="20" id="KW-0132">Cell division</keyword>
<dbReference type="EMBL" id="CP012332">
    <property type="protein sequence ID" value="AKU91609.1"/>
    <property type="molecule type" value="Genomic_DNA"/>
</dbReference>
<comment type="similarity">
    <text evidence="2 16">In the C-terminal section; belongs to the peptidase M41 family.</text>
</comment>
<name>A0A0K1PER1_9BACT</name>
<comment type="similarity">
    <text evidence="17">Belongs to the AAA ATPase family.</text>
</comment>
<keyword evidence="5 16" id="KW-0645">Protease</keyword>
<feature type="domain" description="AAA+ ATPase" evidence="19">
    <location>
        <begin position="229"/>
        <end position="367"/>
    </location>
</feature>
<comment type="function">
    <text evidence="16">Acts as a processive, ATP-dependent zinc metallopeptidase for both cytoplasmic and membrane proteins. Plays a role in the quality control of integral membrane proteins.</text>
</comment>
<dbReference type="GO" id="GO:0016887">
    <property type="term" value="F:ATP hydrolysis activity"/>
    <property type="evidence" value="ECO:0007669"/>
    <property type="project" value="UniProtKB-UniRule"/>
</dbReference>
<keyword evidence="21" id="KW-1185">Reference proteome</keyword>
<comment type="subunit">
    <text evidence="16">Homohexamer.</text>
</comment>
<evidence type="ECO:0000256" key="5">
    <source>
        <dbReference type="ARBA" id="ARBA00022670"/>
    </source>
</evidence>
<dbReference type="GO" id="GO:0008270">
    <property type="term" value="F:zinc ion binding"/>
    <property type="evidence" value="ECO:0007669"/>
    <property type="project" value="UniProtKB-UniRule"/>
</dbReference>
<keyword evidence="3 16" id="KW-1003">Cell membrane</keyword>
<dbReference type="KEGG" id="vin:AKJ08_1996"/>
<sequence length="672" mass="73585">MSTQPAQNPGGKKQPQGSGQDSPKLKLGSPLGIILLLIVGFFLFRGFFENVGVTRVPYSEFLTAIDAGRFQRVVIGDSWVKGYVAAQPGRAPPKPDKPVLGRDAGALPWMANTIQGAQPQLVDKLQSKGVEYEAVRSSNFGELILIWIVPIVLAILFWSWMMRRVGTQMGQGPPGVMTFGKSRAKLHMESDTGVGFKDVAGIDEAVEELKEIVDFLKMPEKFRRLGGKIPKGVMLVGPPGTGKTLLARAVAGEAGVPFFSLSGSEFVEMFVGVGAARVRDLFQQAQTRAPCIIFIDELDAIGKSRNSGIMGHDEREQTLNQLLAEMDGFDSRVGLIILAATNRPEILDPALMRPGRFDRQVLVDRPDKRGRERILEIHARDVKLSRDVDLKVIASRTPGFAGADLANIVNEAALLAARRGKDEVTRSELEEAIERVVAGLEKKSRRLNEREKEIVAYHESGHTIVGWFLPRTERVQKVSIIPRGVAALGYTMQMPLEDRYLMTVPELRDKIAALLGGRAAEELIVGEISTGAANDLQQATDIAAAMVREYGMSESIGPVSLGDRRRAAFLQQTGNPSEMRGYSEQLHRLVDSEIQRIIQEGLETARHLIRAHRTKLESLAARLLQQEVVEEEEIERILGAKASDQYTPVRSGGEILAPPSLMGSGKAATGDE</sequence>
<dbReference type="GO" id="GO:0004222">
    <property type="term" value="F:metalloendopeptidase activity"/>
    <property type="evidence" value="ECO:0007669"/>
    <property type="project" value="InterPro"/>
</dbReference>
<dbReference type="SUPFAM" id="SSF52540">
    <property type="entry name" value="P-loop containing nucleoside triphosphate hydrolases"/>
    <property type="match status" value="1"/>
</dbReference>
<evidence type="ECO:0000256" key="8">
    <source>
        <dbReference type="ARBA" id="ARBA00022741"/>
    </source>
</evidence>
<keyword evidence="11 16" id="KW-0067">ATP-binding</keyword>
<evidence type="ECO:0000256" key="4">
    <source>
        <dbReference type="ARBA" id="ARBA00022519"/>
    </source>
</evidence>
<evidence type="ECO:0000256" key="1">
    <source>
        <dbReference type="ARBA" id="ARBA00004370"/>
    </source>
</evidence>
<evidence type="ECO:0000256" key="6">
    <source>
        <dbReference type="ARBA" id="ARBA00022692"/>
    </source>
</evidence>
<feature type="compositionally biased region" description="Low complexity" evidence="18">
    <location>
        <begin position="1"/>
        <end position="20"/>
    </location>
</feature>
<keyword evidence="8 16" id="KW-0547">Nucleotide-binding</keyword>
<dbReference type="RefSeq" id="WP_050725899.1">
    <property type="nucleotide sequence ID" value="NZ_CP012332.1"/>
</dbReference>
<feature type="active site" evidence="16">
    <location>
        <position position="459"/>
    </location>
</feature>
<evidence type="ECO:0000256" key="15">
    <source>
        <dbReference type="ARBA" id="ARBA00061570"/>
    </source>
</evidence>
<evidence type="ECO:0000256" key="18">
    <source>
        <dbReference type="SAM" id="MobiDB-lite"/>
    </source>
</evidence>
<dbReference type="InterPro" id="IPR003960">
    <property type="entry name" value="ATPase_AAA_CS"/>
</dbReference>
<keyword evidence="13 16" id="KW-0482">Metalloprotease</keyword>
<keyword evidence="14 16" id="KW-0472">Membrane</keyword>
<evidence type="ECO:0000256" key="11">
    <source>
        <dbReference type="ARBA" id="ARBA00022840"/>
    </source>
</evidence>
<dbReference type="FunFam" id="3.40.50.300:FF:000001">
    <property type="entry name" value="ATP-dependent zinc metalloprotease FtsH"/>
    <property type="match status" value="1"/>
</dbReference>
<dbReference type="InterPro" id="IPR011546">
    <property type="entry name" value="Pept_M41_FtsH_extracell"/>
</dbReference>
<dbReference type="InterPro" id="IPR037219">
    <property type="entry name" value="Peptidase_M41-like"/>
</dbReference>
<dbReference type="InterPro" id="IPR003959">
    <property type="entry name" value="ATPase_AAA_core"/>
</dbReference>
<dbReference type="EC" id="3.4.24.-" evidence="16"/>
<dbReference type="FunFam" id="1.10.8.60:FF:000001">
    <property type="entry name" value="ATP-dependent zinc metalloprotease FtsH"/>
    <property type="match status" value="1"/>
</dbReference>
<evidence type="ECO:0000256" key="9">
    <source>
        <dbReference type="ARBA" id="ARBA00022801"/>
    </source>
</evidence>
<keyword evidence="20" id="KW-0131">Cell cycle</keyword>
<keyword evidence="9 16" id="KW-0378">Hydrolase</keyword>
<comment type="subcellular location">
    <subcellularLocation>
        <location evidence="16">Cell membrane</location>
        <topology evidence="16">Multi-pass membrane protein</topology>
        <orientation evidence="16">Cytoplasmic side</orientation>
    </subcellularLocation>
    <subcellularLocation>
        <location evidence="1">Membrane</location>
    </subcellularLocation>
</comment>
<keyword evidence="7 16" id="KW-0479">Metal-binding</keyword>
<dbReference type="PANTHER" id="PTHR23076">
    <property type="entry name" value="METALLOPROTEASE M41 FTSH"/>
    <property type="match status" value="1"/>
</dbReference>
<dbReference type="SMART" id="SM00382">
    <property type="entry name" value="AAA"/>
    <property type="match status" value="1"/>
</dbReference>
<feature type="region of interest" description="Disordered" evidence="18">
    <location>
        <begin position="1"/>
        <end position="23"/>
    </location>
</feature>
<keyword evidence="12 16" id="KW-1133">Transmembrane helix</keyword>
<dbReference type="CDD" id="cd19501">
    <property type="entry name" value="RecA-like_FtsH"/>
    <property type="match status" value="1"/>
</dbReference>
<reference evidence="20 21" key="1">
    <citation type="submission" date="2015-08" db="EMBL/GenBank/DDBJ databases">
        <authorList>
            <person name="Babu N.S."/>
            <person name="Beckwith C.J."/>
            <person name="Beseler K.G."/>
            <person name="Brison A."/>
            <person name="Carone J.V."/>
            <person name="Caskin T.P."/>
            <person name="Diamond M."/>
            <person name="Durham M.E."/>
            <person name="Foxe J.M."/>
            <person name="Go M."/>
            <person name="Henderson B.A."/>
            <person name="Jones I.B."/>
            <person name="McGettigan J.A."/>
            <person name="Micheletti S.J."/>
            <person name="Nasrallah M.E."/>
            <person name="Ortiz D."/>
            <person name="Piller C.R."/>
            <person name="Privatt S.R."/>
            <person name="Schneider S.L."/>
            <person name="Sharp S."/>
            <person name="Smith T.C."/>
            <person name="Stanton J.D."/>
            <person name="Ullery H.E."/>
            <person name="Wilson R.J."/>
            <person name="Serrano M.G."/>
            <person name="Buck G."/>
            <person name="Lee V."/>
            <person name="Wang Y."/>
            <person name="Carvalho R."/>
            <person name="Voegtly L."/>
            <person name="Shi R."/>
            <person name="Duckworth R."/>
            <person name="Johnson A."/>
            <person name="Loviza R."/>
            <person name="Walstead R."/>
            <person name="Shah Z."/>
            <person name="Kiflezghi M."/>
            <person name="Wade K."/>
            <person name="Ball S.L."/>
            <person name="Bradley K.W."/>
            <person name="Asai D.J."/>
            <person name="Bowman C.A."/>
            <person name="Russell D.A."/>
            <person name="Pope W.H."/>
            <person name="Jacobs-Sera D."/>
            <person name="Hendrix R.W."/>
            <person name="Hatfull G.F."/>
        </authorList>
    </citation>
    <scope>NUCLEOTIDE SEQUENCE [LARGE SCALE GENOMIC DNA]</scope>
    <source>
        <strain evidence="20 21">DSM 27710</strain>
    </source>
</reference>
<evidence type="ECO:0000256" key="14">
    <source>
        <dbReference type="ARBA" id="ARBA00023136"/>
    </source>
</evidence>
<dbReference type="PATRIC" id="fig|1391653.3.peg.2087"/>
<dbReference type="Pfam" id="PF01434">
    <property type="entry name" value="Peptidase_M41"/>
    <property type="match status" value="1"/>
</dbReference>
<dbReference type="NCBIfam" id="TIGR01241">
    <property type="entry name" value="FtsH_fam"/>
    <property type="match status" value="1"/>
</dbReference>
<dbReference type="FunFam" id="1.20.58.760:FF:000001">
    <property type="entry name" value="ATP-dependent zinc metalloprotease FtsH"/>
    <property type="match status" value="1"/>
</dbReference>
<evidence type="ECO:0000259" key="19">
    <source>
        <dbReference type="SMART" id="SM00382"/>
    </source>
</evidence>
<evidence type="ECO:0000256" key="10">
    <source>
        <dbReference type="ARBA" id="ARBA00022833"/>
    </source>
</evidence>
<dbReference type="STRING" id="1391653.AKJ08_1996"/>
<evidence type="ECO:0000256" key="3">
    <source>
        <dbReference type="ARBA" id="ARBA00022475"/>
    </source>
</evidence>
<dbReference type="InterPro" id="IPR041569">
    <property type="entry name" value="AAA_lid_3"/>
</dbReference>
<comment type="cofactor">
    <cofactor evidence="16">
        <name>Zn(2+)</name>
        <dbReference type="ChEBI" id="CHEBI:29105"/>
    </cofactor>
    <text evidence="16">Binds 1 zinc ion per subunit.</text>
</comment>
<accession>A0A0K1PER1</accession>
<organism evidence="20 21">
    <name type="scientific">Vulgatibacter incomptus</name>
    <dbReference type="NCBI Taxonomy" id="1391653"/>
    <lineage>
        <taxon>Bacteria</taxon>
        <taxon>Pseudomonadati</taxon>
        <taxon>Myxococcota</taxon>
        <taxon>Myxococcia</taxon>
        <taxon>Myxococcales</taxon>
        <taxon>Cystobacterineae</taxon>
        <taxon>Vulgatibacteraceae</taxon>
        <taxon>Vulgatibacter</taxon>
    </lineage>
</organism>
<feature type="transmembrane region" description="Helical" evidence="16">
    <location>
        <begin position="143"/>
        <end position="161"/>
    </location>
</feature>
<dbReference type="GO" id="GO:0005886">
    <property type="term" value="C:plasma membrane"/>
    <property type="evidence" value="ECO:0007669"/>
    <property type="project" value="UniProtKB-SubCell"/>
</dbReference>
<dbReference type="GO" id="GO:0004176">
    <property type="term" value="F:ATP-dependent peptidase activity"/>
    <property type="evidence" value="ECO:0007669"/>
    <property type="project" value="InterPro"/>
</dbReference>